<dbReference type="Proteomes" id="UP001465755">
    <property type="component" value="Unassembled WGS sequence"/>
</dbReference>
<dbReference type="AlphaFoldDB" id="A0AAW1NPZ9"/>
<dbReference type="GO" id="GO:0005840">
    <property type="term" value="C:ribosome"/>
    <property type="evidence" value="ECO:0007669"/>
    <property type="project" value="UniProtKB-KW"/>
</dbReference>
<proteinExistence type="inferred from homology"/>
<protein>
    <recommendedName>
        <fullName evidence="5">Large ribosomal subunit protein uL4 C-terminal domain-containing protein</fullName>
    </recommendedName>
</protein>
<comment type="caution">
    <text evidence="6">The sequence shown here is derived from an EMBL/GenBank/DDBJ whole genome shotgun (WGS) entry which is preliminary data.</text>
</comment>
<evidence type="ECO:0000256" key="4">
    <source>
        <dbReference type="SAM" id="MobiDB-lite"/>
    </source>
</evidence>
<feature type="domain" description="Large ribosomal subunit protein uL4 C-terminal" evidence="5">
    <location>
        <begin position="275"/>
        <end position="348"/>
    </location>
</feature>
<dbReference type="FunFam" id="3.40.1370.10:FF:000002">
    <property type="entry name" value="60S ribosomal protein L4"/>
    <property type="match status" value="1"/>
</dbReference>
<evidence type="ECO:0000259" key="5">
    <source>
        <dbReference type="Pfam" id="PF14374"/>
    </source>
</evidence>
<keyword evidence="3" id="KW-0687">Ribonucleoprotein</keyword>
<dbReference type="InterPro" id="IPR002136">
    <property type="entry name" value="Ribosomal_uL4"/>
</dbReference>
<dbReference type="Pfam" id="PF00573">
    <property type="entry name" value="Ribosomal_L4"/>
    <property type="match status" value="1"/>
</dbReference>
<gene>
    <name evidence="6" type="ORF">WJX73_009122</name>
</gene>
<comment type="similarity">
    <text evidence="1">Belongs to the universal ribosomal protein uL4 family.</text>
</comment>
<evidence type="ECO:0000256" key="2">
    <source>
        <dbReference type="ARBA" id="ARBA00022980"/>
    </source>
</evidence>
<accession>A0AAW1NPZ9</accession>
<name>A0AAW1NPZ9_9CHLO</name>
<dbReference type="PROSITE" id="PS00939">
    <property type="entry name" value="RIBOSOMAL_L1E"/>
    <property type="match status" value="1"/>
</dbReference>
<dbReference type="Pfam" id="PF14374">
    <property type="entry name" value="Ribos_L4_asso_C"/>
    <property type="match status" value="1"/>
</dbReference>
<dbReference type="GO" id="GO:0003735">
    <property type="term" value="F:structural constituent of ribosome"/>
    <property type="evidence" value="ECO:0007669"/>
    <property type="project" value="InterPro"/>
</dbReference>
<dbReference type="SUPFAM" id="SSF52166">
    <property type="entry name" value="Ribosomal protein L4"/>
    <property type="match status" value="1"/>
</dbReference>
<keyword evidence="2" id="KW-0689">Ribosomal protein</keyword>
<dbReference type="InterPro" id="IPR025755">
    <property type="entry name" value="Ribos_uL4_C_dom"/>
</dbReference>
<keyword evidence="7" id="KW-1185">Reference proteome</keyword>
<reference evidence="6 7" key="1">
    <citation type="journal article" date="2024" name="Nat. Commun.">
        <title>Phylogenomics reveals the evolutionary origins of lichenization in chlorophyte algae.</title>
        <authorList>
            <person name="Puginier C."/>
            <person name="Libourel C."/>
            <person name="Otte J."/>
            <person name="Skaloud P."/>
            <person name="Haon M."/>
            <person name="Grisel S."/>
            <person name="Petersen M."/>
            <person name="Berrin J.G."/>
            <person name="Delaux P.M."/>
            <person name="Dal Grande F."/>
            <person name="Keller J."/>
        </authorList>
    </citation>
    <scope>NUCLEOTIDE SEQUENCE [LARGE SCALE GENOMIC DNA]</scope>
    <source>
        <strain evidence="6 7">SAG 2036</strain>
    </source>
</reference>
<dbReference type="GO" id="GO:1990904">
    <property type="term" value="C:ribonucleoprotein complex"/>
    <property type="evidence" value="ECO:0007669"/>
    <property type="project" value="UniProtKB-KW"/>
</dbReference>
<dbReference type="InterPro" id="IPR013000">
    <property type="entry name" value="Ribosomal_uL4_euk/arc_CS"/>
</dbReference>
<feature type="region of interest" description="Disordered" evidence="4">
    <location>
        <begin position="340"/>
        <end position="368"/>
    </location>
</feature>
<dbReference type="GO" id="GO:0006412">
    <property type="term" value="P:translation"/>
    <property type="evidence" value="ECO:0007669"/>
    <property type="project" value="InterPro"/>
</dbReference>
<organism evidence="6 7">
    <name type="scientific">Symbiochloris irregularis</name>
    <dbReference type="NCBI Taxonomy" id="706552"/>
    <lineage>
        <taxon>Eukaryota</taxon>
        <taxon>Viridiplantae</taxon>
        <taxon>Chlorophyta</taxon>
        <taxon>core chlorophytes</taxon>
        <taxon>Trebouxiophyceae</taxon>
        <taxon>Trebouxiales</taxon>
        <taxon>Trebouxiaceae</taxon>
        <taxon>Symbiochloris</taxon>
    </lineage>
</organism>
<dbReference type="PANTHER" id="PTHR19431">
    <property type="entry name" value="60S RIBOSOMAL PROTEIN L4"/>
    <property type="match status" value="1"/>
</dbReference>
<feature type="compositionally biased region" description="Basic and acidic residues" evidence="4">
    <location>
        <begin position="340"/>
        <end position="363"/>
    </location>
</feature>
<evidence type="ECO:0000256" key="1">
    <source>
        <dbReference type="ARBA" id="ARBA00010528"/>
    </source>
</evidence>
<dbReference type="InterPro" id="IPR023574">
    <property type="entry name" value="Ribosomal_uL4_dom_sf"/>
</dbReference>
<evidence type="ECO:0000313" key="7">
    <source>
        <dbReference type="Proteomes" id="UP001465755"/>
    </source>
</evidence>
<dbReference type="Gene3D" id="3.40.1370.10">
    <property type="match status" value="1"/>
</dbReference>
<evidence type="ECO:0000313" key="6">
    <source>
        <dbReference type="EMBL" id="KAK9793008.1"/>
    </source>
</evidence>
<evidence type="ECO:0000256" key="3">
    <source>
        <dbReference type="ARBA" id="ARBA00023274"/>
    </source>
</evidence>
<dbReference type="EMBL" id="JALJOQ010000155">
    <property type="protein sequence ID" value="KAK9793008.1"/>
    <property type="molecule type" value="Genomic_DNA"/>
</dbReference>
<sequence length="400" mass="44130">MAASRPMVAVHSTAGENTDQVALPAVFTAPIRPDIVQQVHTGLAKNKRQPYAVSFKAGHQTSAESWGTGRAVARIPRVPGGGTHRAGQGAFGNMCRGGRMFSPTKIWRRWHRKVNLNLKRYAVVSALAATALPSLVLARGHRIEGVAEVPLVVEDAAESLTKTKAALDLLKKVGALADATKAKESKNLRTGKGKMRNRRYTNRKGPLIVYDNDNGISKAFRNLPGVDVLPVDALNLLALAPGGHLGRFIIWTRSAFVKLDSIFGTFEEVSKQKGGYRLPRSPMINADLARLINSDEVQSVVRPPIKASHQRIPRHKNPLRNLSVMLRLNPYAQTLRRMELRAQEQRSKSREEGVQKKRQDRAAGHKAKAKEFYNGLVADSEYQGEDYEVFSSWLGETQAV</sequence>
<dbReference type="InterPro" id="IPR045240">
    <property type="entry name" value="Ribosomal_uL4_euk/arch"/>
</dbReference>